<evidence type="ECO:0000313" key="2">
    <source>
        <dbReference type="Proteomes" id="UP001311232"/>
    </source>
</evidence>
<reference evidence="1 2" key="1">
    <citation type="submission" date="2021-06" db="EMBL/GenBank/DDBJ databases">
        <authorList>
            <person name="Palmer J.M."/>
        </authorList>
    </citation>
    <scope>NUCLEOTIDE SEQUENCE [LARGE SCALE GENOMIC DNA]</scope>
    <source>
        <strain evidence="1 2">MEX-2019</strain>
        <tissue evidence="1">Muscle</tissue>
    </source>
</reference>
<gene>
    <name evidence="1" type="ORF">CRENBAI_016831</name>
</gene>
<evidence type="ECO:0000313" key="1">
    <source>
        <dbReference type="EMBL" id="KAK5607552.1"/>
    </source>
</evidence>
<protein>
    <submittedName>
        <fullName evidence="1">Uncharacterized protein</fullName>
    </submittedName>
</protein>
<accession>A0AAV9RF74</accession>
<name>A0AAV9RF74_9TELE</name>
<comment type="caution">
    <text evidence="1">The sequence shown here is derived from an EMBL/GenBank/DDBJ whole genome shotgun (WGS) entry which is preliminary data.</text>
</comment>
<sequence>MSSNIGLSPDSRVRVRTVSAGEAVGTVCVGSPSLCVTCCMAAGHHAFAHYVLRLFKVLPTNAPKRITSSVFGRAFTIRTLLLGEPSPADLDPHHMSAFKCCRATVSAVLQLRSV</sequence>
<proteinExistence type="predicted"/>
<dbReference type="AlphaFoldDB" id="A0AAV9RF74"/>
<dbReference type="EMBL" id="JAHHUM010002021">
    <property type="protein sequence ID" value="KAK5607552.1"/>
    <property type="molecule type" value="Genomic_DNA"/>
</dbReference>
<organism evidence="1 2">
    <name type="scientific">Crenichthys baileyi</name>
    <name type="common">White River springfish</name>
    <dbReference type="NCBI Taxonomy" id="28760"/>
    <lineage>
        <taxon>Eukaryota</taxon>
        <taxon>Metazoa</taxon>
        <taxon>Chordata</taxon>
        <taxon>Craniata</taxon>
        <taxon>Vertebrata</taxon>
        <taxon>Euteleostomi</taxon>
        <taxon>Actinopterygii</taxon>
        <taxon>Neopterygii</taxon>
        <taxon>Teleostei</taxon>
        <taxon>Neoteleostei</taxon>
        <taxon>Acanthomorphata</taxon>
        <taxon>Ovalentaria</taxon>
        <taxon>Atherinomorphae</taxon>
        <taxon>Cyprinodontiformes</taxon>
        <taxon>Goodeidae</taxon>
        <taxon>Crenichthys</taxon>
    </lineage>
</organism>
<keyword evidence="2" id="KW-1185">Reference proteome</keyword>
<dbReference type="Proteomes" id="UP001311232">
    <property type="component" value="Unassembled WGS sequence"/>
</dbReference>